<dbReference type="AlphaFoldDB" id="A0A146G1K0"/>
<dbReference type="Proteomes" id="UP000075230">
    <property type="component" value="Unassembled WGS sequence"/>
</dbReference>
<accession>A0A146G1K0</accession>
<evidence type="ECO:0000313" key="2">
    <source>
        <dbReference type="Proteomes" id="UP000075230"/>
    </source>
</evidence>
<evidence type="ECO:0000313" key="1">
    <source>
        <dbReference type="EMBL" id="GAT31377.1"/>
    </source>
</evidence>
<comment type="caution">
    <text evidence="1">The sequence shown here is derived from an EMBL/GenBank/DDBJ whole genome shotgun (WGS) entry which is preliminary data.</text>
</comment>
<gene>
    <name evidence="1" type="ORF">RIB2604_04301080</name>
</gene>
<reference evidence="2" key="2">
    <citation type="submission" date="2016-02" db="EMBL/GenBank/DDBJ databases">
        <title>Genome sequencing of Aspergillus luchuensis NBRC 4314.</title>
        <authorList>
            <person name="Yamada O."/>
        </authorList>
    </citation>
    <scope>NUCLEOTIDE SEQUENCE [LARGE SCALE GENOMIC DNA]</scope>
    <source>
        <strain evidence="2">RIB 2604</strain>
    </source>
</reference>
<dbReference type="EMBL" id="BCWF01000042">
    <property type="protein sequence ID" value="GAT31377.1"/>
    <property type="molecule type" value="Genomic_DNA"/>
</dbReference>
<reference evidence="1 2" key="1">
    <citation type="journal article" date="2016" name="DNA Res.">
        <title>Genome sequence of Aspergillus luchuensis NBRC 4314.</title>
        <authorList>
            <person name="Yamada O."/>
            <person name="Machida M."/>
            <person name="Hosoyama A."/>
            <person name="Goto M."/>
            <person name="Takahashi T."/>
            <person name="Futagami T."/>
            <person name="Yamagata Y."/>
            <person name="Takeuchi M."/>
            <person name="Kobayashi T."/>
            <person name="Koike H."/>
            <person name="Abe K."/>
            <person name="Asai K."/>
            <person name="Arita M."/>
            <person name="Fujita N."/>
            <person name="Fukuda K."/>
            <person name="Higa K."/>
            <person name="Horikawa H."/>
            <person name="Ishikawa T."/>
            <person name="Jinno K."/>
            <person name="Kato Y."/>
            <person name="Kirimura K."/>
            <person name="Mizutani O."/>
            <person name="Nakasone K."/>
            <person name="Sano M."/>
            <person name="Shiraishi Y."/>
            <person name="Tsukahara M."/>
            <person name="Gomi K."/>
        </authorList>
    </citation>
    <scope>NUCLEOTIDE SEQUENCE [LARGE SCALE GENOMIC DNA]</scope>
    <source>
        <strain evidence="1 2">RIB 2604</strain>
    </source>
</reference>
<organism evidence="1 2">
    <name type="scientific">Aspergillus kawachii</name>
    <name type="common">White koji mold</name>
    <name type="synonym">Aspergillus awamori var. kawachi</name>
    <dbReference type="NCBI Taxonomy" id="1069201"/>
    <lineage>
        <taxon>Eukaryota</taxon>
        <taxon>Fungi</taxon>
        <taxon>Dikarya</taxon>
        <taxon>Ascomycota</taxon>
        <taxon>Pezizomycotina</taxon>
        <taxon>Eurotiomycetes</taxon>
        <taxon>Eurotiomycetidae</taxon>
        <taxon>Eurotiales</taxon>
        <taxon>Aspergillaceae</taxon>
        <taxon>Aspergillus</taxon>
        <taxon>Aspergillus subgen. Circumdati</taxon>
    </lineage>
</organism>
<sequence>MGVESILCIALCGSFLEYSQRNSQLHCEQFANEKACDPDGLISVARLGASSITGDPTGNAPDYAQARSGVSFEASEFSKYFNHLVVY</sequence>
<protein>
    <submittedName>
        <fullName evidence="1">Pre-mRNA splicing factor Syf-1</fullName>
    </submittedName>
</protein>
<name>A0A146G1K0_ASPKA</name>
<proteinExistence type="predicted"/>